<proteinExistence type="predicted"/>
<gene>
    <name evidence="1" type="ORF">G1H10_16805</name>
</gene>
<accession>A0A6L9S8T0</accession>
<dbReference type="EMBL" id="JAAGOA010000011">
    <property type="protein sequence ID" value="NEE01835.1"/>
    <property type="molecule type" value="Genomic_DNA"/>
</dbReference>
<dbReference type="Pfam" id="PF07040">
    <property type="entry name" value="DUF1326"/>
    <property type="match status" value="1"/>
</dbReference>
<dbReference type="Proteomes" id="UP000475214">
    <property type="component" value="Unassembled WGS sequence"/>
</dbReference>
<organism evidence="1 2">
    <name type="scientific">Phytoactinopolyspora halotolerans</name>
    <dbReference type="NCBI Taxonomy" id="1981512"/>
    <lineage>
        <taxon>Bacteria</taxon>
        <taxon>Bacillati</taxon>
        <taxon>Actinomycetota</taxon>
        <taxon>Actinomycetes</taxon>
        <taxon>Jiangellales</taxon>
        <taxon>Jiangellaceae</taxon>
        <taxon>Phytoactinopolyspora</taxon>
    </lineage>
</organism>
<keyword evidence="2" id="KW-1185">Reference proteome</keyword>
<evidence type="ECO:0000313" key="2">
    <source>
        <dbReference type="Proteomes" id="UP000475214"/>
    </source>
</evidence>
<evidence type="ECO:0000313" key="1">
    <source>
        <dbReference type="EMBL" id="NEE01835.1"/>
    </source>
</evidence>
<dbReference type="PIRSF" id="PIRSF033303">
    <property type="entry name" value="UCP033303"/>
    <property type="match status" value="1"/>
</dbReference>
<comment type="caution">
    <text evidence="1">The sequence shown here is derived from an EMBL/GenBank/DDBJ whole genome shotgun (WGS) entry which is preliminary data.</text>
</comment>
<dbReference type="RefSeq" id="WP_163739831.1">
    <property type="nucleotide sequence ID" value="NZ_JAAGOA010000011.1"/>
</dbReference>
<reference evidence="1 2" key="1">
    <citation type="submission" date="2020-02" db="EMBL/GenBank/DDBJ databases">
        <authorList>
            <person name="Li X.-J."/>
            <person name="Han X.-M."/>
        </authorList>
    </citation>
    <scope>NUCLEOTIDE SEQUENCE [LARGE SCALE GENOMIC DNA]</scope>
    <source>
        <strain evidence="1 2">CCTCC AB 2017055</strain>
    </source>
</reference>
<sequence length="216" mass="23256">MTEATLTTTQWRIAGESVGSCNCNGACPCQFAALPTEGNCEAITVWQISEGHFGSTDMAGVRFAEAFFWPGAVHEGGGTRLVILDSASADAQRDAVLQLTSGRHGHPFFEIFASVTPNVPEPVVASIELEIDRDARHAKVDIPGIIAATVAPIRNPVTGDEHRARIDLPNGFEFKRAEVANSVNWQVTADSPLTLQHENTYSHLYSFDWSSDGSTG</sequence>
<protein>
    <submittedName>
        <fullName evidence="1">DUF1326 domain-containing protein</fullName>
    </submittedName>
</protein>
<dbReference type="InterPro" id="IPR009758">
    <property type="entry name" value="DUF1326"/>
</dbReference>
<dbReference type="AlphaFoldDB" id="A0A6L9S8T0"/>
<dbReference type="InterPro" id="IPR014581">
    <property type="entry name" value="UCP033303"/>
</dbReference>
<name>A0A6L9S8T0_9ACTN</name>